<evidence type="ECO:0000313" key="3">
    <source>
        <dbReference type="Proteomes" id="UP000249061"/>
    </source>
</evidence>
<protein>
    <submittedName>
        <fullName evidence="2">Uncharacterized protein</fullName>
    </submittedName>
</protein>
<evidence type="ECO:0000313" key="2">
    <source>
        <dbReference type="EMBL" id="PZR14010.1"/>
    </source>
</evidence>
<name>A0A2W5TEQ9_9BACT</name>
<dbReference type="Proteomes" id="UP000249061">
    <property type="component" value="Unassembled WGS sequence"/>
</dbReference>
<comment type="caution">
    <text evidence="2">The sequence shown here is derived from an EMBL/GenBank/DDBJ whole genome shotgun (WGS) entry which is preliminary data.</text>
</comment>
<proteinExistence type="predicted"/>
<feature type="signal peptide" evidence="1">
    <location>
        <begin position="1"/>
        <end position="17"/>
    </location>
</feature>
<feature type="chain" id="PRO_5016116670" evidence="1">
    <location>
        <begin position="18"/>
        <end position="939"/>
    </location>
</feature>
<gene>
    <name evidence="2" type="ORF">DI536_11885</name>
</gene>
<organism evidence="2 3">
    <name type="scientific">Archangium gephyra</name>
    <dbReference type="NCBI Taxonomy" id="48"/>
    <lineage>
        <taxon>Bacteria</taxon>
        <taxon>Pseudomonadati</taxon>
        <taxon>Myxococcota</taxon>
        <taxon>Myxococcia</taxon>
        <taxon>Myxococcales</taxon>
        <taxon>Cystobacterineae</taxon>
        <taxon>Archangiaceae</taxon>
        <taxon>Archangium</taxon>
    </lineage>
</organism>
<reference evidence="2 3" key="1">
    <citation type="submission" date="2017-08" db="EMBL/GenBank/DDBJ databases">
        <title>Infants hospitalized years apart are colonized by the same room-sourced microbial strains.</title>
        <authorList>
            <person name="Brooks B."/>
            <person name="Olm M.R."/>
            <person name="Firek B.A."/>
            <person name="Baker R."/>
            <person name="Thomas B.C."/>
            <person name="Morowitz M.J."/>
            <person name="Banfield J.F."/>
        </authorList>
    </citation>
    <scope>NUCLEOTIDE SEQUENCE [LARGE SCALE GENOMIC DNA]</scope>
    <source>
        <strain evidence="2">S2_003_000_R2_14</strain>
    </source>
</reference>
<dbReference type="AlphaFoldDB" id="A0A2W5TEQ9"/>
<dbReference type="EMBL" id="QFQP01000008">
    <property type="protein sequence ID" value="PZR14010.1"/>
    <property type="molecule type" value="Genomic_DNA"/>
</dbReference>
<sequence>MRRWLAIASLLPCLALADWRQLGTVSGTPADIVVVDAGLVVTSSSGTNGTATAWLASSDGGVQQLATLTGASGYVGAGFDGQCLSALTPSSSLEFSSGCGGPVTIGVNSAGAYRSLGARGVAVTFSGSIASFVSAADIATTWSAQPPTFTQQATARGLGLVNLAGIDFATTAVTGVPGIRVSVDGGAPFSVAGVPASTDVVPFSMNGSPAALAVTSAGALVLVPDVRATTIATPTLPAGLSARRVAMAGTNGLASTTTGIALSPIPDTANVGLSWVPRTAGPGLDGRVHCLDARWCAALLTSGAVLLYENVHAPRFELSATTMTPGVPSHFSVDAGDDDGDPVFVTWSSPGAVVTSDGGAPNGSSVDITFPATSCTAVLEVTARDSLFSTTLPVTVSSERRGGVELTGPSSAIAGGPAISFSAALDGGCVSATFTWSTTDGGAGAGAQFEWTPPATSCTPGADVLVTATATWSAGAPTTTQVSRVVTIEPWGAPEAPVFPSGAVQDGGAAVVWSPSNGEHVCVAAAGFPGTVLVWESIDAGAAQIEIVDGGLRIEAASSCEATRVEGTAYRVVVGEQFGRRSASGSLAVDVLPSREPLDANAMFAVVANAGAGVAEGTTTLTASCLEQRDVEARISVLEASTEITSNTFATPGGWSLPIPGGCAGGTYEVVAQLLEDGQLTGAEARQTISTMAAPVEVGVLDVTEARVECGATPITTVTLQPVDGACASTSVAWRALAGPALSSSSGSGSTVPIQLVSGELASVGQVVELEFTVSGGGTNVKTETRGVKLVTDPFVDVSVREEPLLAQQEQGRVVVISLSNRTACTVEGLTVSLEGRRLVAESLHVGEARALAEQRDAALVVRDVALPAAGSIELRVFQGPSLDGSVSVSVSMNDVVVGEQRAAPVRECGCSGAGGGVTALWLLATALLRRRKQAMTPS</sequence>
<accession>A0A2W5TEQ9</accession>
<evidence type="ECO:0000256" key="1">
    <source>
        <dbReference type="SAM" id="SignalP"/>
    </source>
</evidence>
<keyword evidence="1" id="KW-0732">Signal</keyword>